<dbReference type="InterPro" id="IPR036390">
    <property type="entry name" value="WH_DNA-bd_sf"/>
</dbReference>
<keyword evidence="5" id="KW-0804">Transcription</keyword>
<proteinExistence type="inferred from homology"/>
<evidence type="ECO:0000256" key="5">
    <source>
        <dbReference type="ARBA" id="ARBA00023163"/>
    </source>
</evidence>
<evidence type="ECO:0000256" key="4">
    <source>
        <dbReference type="ARBA" id="ARBA00023125"/>
    </source>
</evidence>
<name>A0A0S3PP05_9BRAD</name>
<dbReference type="KEGG" id="vgo:GJW-30_1_00148"/>
<accession>A0A0S3PP05</accession>
<dbReference type="RefSeq" id="WP_096350527.1">
    <property type="nucleotide sequence ID" value="NZ_AP014946.1"/>
</dbReference>
<dbReference type="CDD" id="cd08471">
    <property type="entry name" value="PBP2_CrgA_like_2"/>
    <property type="match status" value="1"/>
</dbReference>
<dbReference type="FunFam" id="1.10.10.10:FF:000001">
    <property type="entry name" value="LysR family transcriptional regulator"/>
    <property type="match status" value="1"/>
</dbReference>
<dbReference type="AlphaFoldDB" id="A0A0S3PP05"/>
<dbReference type="SUPFAM" id="SSF53850">
    <property type="entry name" value="Periplasmic binding protein-like II"/>
    <property type="match status" value="1"/>
</dbReference>
<dbReference type="Pfam" id="PF00126">
    <property type="entry name" value="HTH_1"/>
    <property type="match status" value="1"/>
</dbReference>
<evidence type="ECO:0000313" key="8">
    <source>
        <dbReference type="Proteomes" id="UP000236884"/>
    </source>
</evidence>
<keyword evidence="8" id="KW-1185">Reference proteome</keyword>
<dbReference type="InterPro" id="IPR058163">
    <property type="entry name" value="LysR-type_TF_proteobact-type"/>
</dbReference>
<dbReference type="PANTHER" id="PTHR30537:SF5">
    <property type="entry name" value="HTH-TYPE TRANSCRIPTIONAL ACTIVATOR TTDR-RELATED"/>
    <property type="match status" value="1"/>
</dbReference>
<dbReference type="Proteomes" id="UP000236884">
    <property type="component" value="Chromosome"/>
</dbReference>
<protein>
    <submittedName>
        <fullName evidence="7">HTH-type transcriptional regulator DmlR</fullName>
    </submittedName>
</protein>
<dbReference type="InterPro" id="IPR000847">
    <property type="entry name" value="LysR_HTH_N"/>
</dbReference>
<dbReference type="Gene3D" id="1.10.10.10">
    <property type="entry name" value="Winged helix-like DNA-binding domain superfamily/Winged helix DNA-binding domain"/>
    <property type="match status" value="1"/>
</dbReference>
<dbReference type="EMBL" id="AP014946">
    <property type="protein sequence ID" value="BAT57641.1"/>
    <property type="molecule type" value="Genomic_DNA"/>
</dbReference>
<comment type="function">
    <text evidence="1">NodD regulates the expression of the nodABCFE genes which encode other nodulation proteins. NodD is also a negative regulator of its own expression. Binds flavonoids as inducers.</text>
</comment>
<gene>
    <name evidence="7" type="primary">dmlR_1</name>
    <name evidence="7" type="ORF">GJW-30_1_00148</name>
</gene>
<dbReference type="GO" id="GO:0043565">
    <property type="term" value="F:sequence-specific DNA binding"/>
    <property type="evidence" value="ECO:0007669"/>
    <property type="project" value="TreeGrafter"/>
</dbReference>
<keyword evidence="4" id="KW-0238">DNA-binding</keyword>
<feature type="domain" description="HTH lysR-type" evidence="6">
    <location>
        <begin position="1"/>
        <end position="59"/>
    </location>
</feature>
<dbReference type="SUPFAM" id="SSF46785">
    <property type="entry name" value="Winged helix' DNA-binding domain"/>
    <property type="match status" value="1"/>
</dbReference>
<dbReference type="Gene3D" id="3.40.190.290">
    <property type="match status" value="1"/>
</dbReference>
<evidence type="ECO:0000313" key="7">
    <source>
        <dbReference type="EMBL" id="BAT57641.1"/>
    </source>
</evidence>
<evidence type="ECO:0000256" key="1">
    <source>
        <dbReference type="ARBA" id="ARBA00003502"/>
    </source>
</evidence>
<dbReference type="OrthoDB" id="9786526at2"/>
<reference evidence="7 8" key="1">
    <citation type="submission" date="2015-08" db="EMBL/GenBank/DDBJ databases">
        <title>Investigation of the bacterial diversity of lava forest soil.</title>
        <authorList>
            <person name="Lee J.S."/>
        </authorList>
    </citation>
    <scope>NUCLEOTIDE SEQUENCE [LARGE SCALE GENOMIC DNA]</scope>
    <source>
        <strain evidence="7 8">GJW-30</strain>
    </source>
</reference>
<dbReference type="InterPro" id="IPR005119">
    <property type="entry name" value="LysR_subst-bd"/>
</dbReference>
<sequence>MDRFEAMELLLAAVDAGSLSAAGRKLGVPLPTVSRKVAELEAHLDARLLTRTTRRLALTDAGEAYVAAARRILEAVGDAERAASGASTLPRGELNLTAPVLFGRLHVLPVVNDFLGAFPEIDVRLGLSDRNQHLIDDHLDAAIRIGTLSDSSMIAIRLGALRRVVIASEAYLKTHGVPDTPADLSAHRCILFDAPGATAQWRFSKPSPTTVAIRARLSVNTAEAAIDAAEADVGLTRVLSYQAARAVKRGDLRVVLRAYEDDAIPVHLVYAAQGQLPRKVRAFIDYAVPRLRAALDQVAKEIGN</sequence>
<dbReference type="PANTHER" id="PTHR30537">
    <property type="entry name" value="HTH-TYPE TRANSCRIPTIONAL REGULATOR"/>
    <property type="match status" value="1"/>
</dbReference>
<organism evidence="7 8">
    <name type="scientific">Variibacter gotjawalensis</name>
    <dbReference type="NCBI Taxonomy" id="1333996"/>
    <lineage>
        <taxon>Bacteria</taxon>
        <taxon>Pseudomonadati</taxon>
        <taxon>Pseudomonadota</taxon>
        <taxon>Alphaproteobacteria</taxon>
        <taxon>Hyphomicrobiales</taxon>
        <taxon>Nitrobacteraceae</taxon>
        <taxon>Variibacter</taxon>
    </lineage>
</organism>
<dbReference type="GO" id="GO:0003700">
    <property type="term" value="F:DNA-binding transcription factor activity"/>
    <property type="evidence" value="ECO:0007669"/>
    <property type="project" value="InterPro"/>
</dbReference>
<evidence type="ECO:0000256" key="2">
    <source>
        <dbReference type="ARBA" id="ARBA00009437"/>
    </source>
</evidence>
<keyword evidence="3" id="KW-0805">Transcription regulation</keyword>
<dbReference type="PROSITE" id="PS50931">
    <property type="entry name" value="HTH_LYSR"/>
    <property type="match status" value="1"/>
</dbReference>
<evidence type="ECO:0000256" key="3">
    <source>
        <dbReference type="ARBA" id="ARBA00023015"/>
    </source>
</evidence>
<dbReference type="InterPro" id="IPR036388">
    <property type="entry name" value="WH-like_DNA-bd_sf"/>
</dbReference>
<evidence type="ECO:0000259" key="6">
    <source>
        <dbReference type="PROSITE" id="PS50931"/>
    </source>
</evidence>
<comment type="similarity">
    <text evidence="2">Belongs to the LysR transcriptional regulatory family.</text>
</comment>
<dbReference type="Pfam" id="PF03466">
    <property type="entry name" value="LysR_substrate"/>
    <property type="match status" value="1"/>
</dbReference>
<dbReference type="GO" id="GO:0006351">
    <property type="term" value="P:DNA-templated transcription"/>
    <property type="evidence" value="ECO:0007669"/>
    <property type="project" value="TreeGrafter"/>
</dbReference>